<feature type="signal peptide" evidence="4">
    <location>
        <begin position="1"/>
        <end position="22"/>
    </location>
</feature>
<evidence type="ECO:0000256" key="1">
    <source>
        <dbReference type="PROSITE-ProRule" id="PRU00278"/>
    </source>
</evidence>
<organism evidence="6 7">
    <name type="scientific">Anatilimnocola aggregata</name>
    <dbReference type="NCBI Taxonomy" id="2528021"/>
    <lineage>
        <taxon>Bacteria</taxon>
        <taxon>Pseudomonadati</taxon>
        <taxon>Planctomycetota</taxon>
        <taxon>Planctomycetia</taxon>
        <taxon>Pirellulales</taxon>
        <taxon>Pirellulaceae</taxon>
        <taxon>Anatilimnocola</taxon>
    </lineage>
</organism>
<dbReference type="OrthoDB" id="270355at2"/>
<reference evidence="6 7" key="1">
    <citation type="submission" date="2019-02" db="EMBL/GenBank/DDBJ databases">
        <title>Deep-cultivation of Planctomycetes and their phenomic and genomic characterization uncovers novel biology.</title>
        <authorList>
            <person name="Wiegand S."/>
            <person name="Jogler M."/>
            <person name="Boedeker C."/>
            <person name="Pinto D."/>
            <person name="Vollmers J."/>
            <person name="Rivas-Marin E."/>
            <person name="Kohn T."/>
            <person name="Peeters S.H."/>
            <person name="Heuer A."/>
            <person name="Rast P."/>
            <person name="Oberbeckmann S."/>
            <person name="Bunk B."/>
            <person name="Jeske O."/>
            <person name="Meyerdierks A."/>
            <person name="Storesund J.E."/>
            <person name="Kallscheuer N."/>
            <person name="Luecker S."/>
            <person name="Lage O.M."/>
            <person name="Pohl T."/>
            <person name="Merkel B.J."/>
            <person name="Hornburger P."/>
            <person name="Mueller R.-W."/>
            <person name="Bruemmer F."/>
            <person name="Labrenz M."/>
            <person name="Spormann A.M."/>
            <person name="Op den Camp H."/>
            <person name="Overmann J."/>
            <person name="Amann R."/>
            <person name="Jetten M.S.M."/>
            <person name="Mascher T."/>
            <person name="Medema M.H."/>
            <person name="Devos D.P."/>
            <person name="Kaster A.-K."/>
            <person name="Ovreas L."/>
            <person name="Rohde M."/>
            <person name="Galperin M.Y."/>
            <person name="Jogler C."/>
        </authorList>
    </citation>
    <scope>NUCLEOTIDE SEQUENCE [LARGE SCALE GENOMIC DNA]</scope>
    <source>
        <strain evidence="6 7">ETA_A8</strain>
    </source>
</reference>
<dbReference type="PANTHER" id="PTHR47245">
    <property type="entry name" value="PEPTIDYLPROLYL ISOMERASE"/>
    <property type="match status" value="1"/>
</dbReference>
<name>A0A517YD53_9BACT</name>
<keyword evidence="7" id="KW-1185">Reference proteome</keyword>
<dbReference type="Gene3D" id="3.10.50.40">
    <property type="match status" value="1"/>
</dbReference>
<dbReference type="EMBL" id="CP036274">
    <property type="protein sequence ID" value="QDU28166.1"/>
    <property type="molecule type" value="Genomic_DNA"/>
</dbReference>
<dbReference type="AlphaFoldDB" id="A0A517YD53"/>
<dbReference type="KEGG" id="aagg:ETAA8_32660"/>
<feature type="compositionally biased region" description="Low complexity" evidence="3">
    <location>
        <begin position="49"/>
        <end position="85"/>
    </location>
</feature>
<evidence type="ECO:0000256" key="4">
    <source>
        <dbReference type="SAM" id="SignalP"/>
    </source>
</evidence>
<gene>
    <name evidence="6" type="ORF">ETAA8_32660</name>
</gene>
<dbReference type="InterPro" id="IPR000297">
    <property type="entry name" value="PPIase_PpiC"/>
</dbReference>
<dbReference type="Gene3D" id="1.10.4030.10">
    <property type="entry name" value="Porin chaperone SurA, peptide-binding domain"/>
    <property type="match status" value="1"/>
</dbReference>
<keyword evidence="1 6" id="KW-0413">Isomerase</keyword>
<dbReference type="Proteomes" id="UP000315017">
    <property type="component" value="Chromosome"/>
</dbReference>
<feature type="region of interest" description="Disordered" evidence="3">
    <location>
        <begin position="27"/>
        <end position="111"/>
    </location>
</feature>
<dbReference type="PROSITE" id="PS50198">
    <property type="entry name" value="PPIC_PPIASE_2"/>
    <property type="match status" value="1"/>
</dbReference>
<feature type="compositionally biased region" description="Pro residues" evidence="3">
    <location>
        <begin position="86"/>
        <end position="99"/>
    </location>
</feature>
<keyword evidence="2" id="KW-0175">Coiled coil</keyword>
<protein>
    <submittedName>
        <fullName evidence="6">Peptidylprolyl isomerase</fullName>
    </submittedName>
</protein>
<proteinExistence type="predicted"/>
<feature type="chain" id="PRO_5022170606" evidence="4">
    <location>
        <begin position="23"/>
        <end position="505"/>
    </location>
</feature>
<feature type="compositionally biased region" description="Pro residues" evidence="3">
    <location>
        <begin position="28"/>
        <end position="40"/>
    </location>
</feature>
<evidence type="ECO:0000313" key="6">
    <source>
        <dbReference type="EMBL" id="QDU28166.1"/>
    </source>
</evidence>
<accession>A0A517YD53</accession>
<feature type="coiled-coil region" evidence="2">
    <location>
        <begin position="207"/>
        <end position="234"/>
    </location>
</feature>
<keyword evidence="4" id="KW-0732">Signal</keyword>
<dbReference type="SUPFAM" id="SSF54534">
    <property type="entry name" value="FKBP-like"/>
    <property type="match status" value="1"/>
</dbReference>
<sequence precursor="true">MKLQQLLLTMLIAAHFVRSAQAWQFQPGPRPDPYAQPPVPGGNTGFRFAPDPNLQQPAQPAAPQAQPAMQPPVGFQPNPQFAPQQFNPPLPQAVPPQTAPPQAAAPPAGVKRPDAVSLVIPGYDPLASSPNAKLPEGAALYQPSQIVATVGNQYILYGDVEPTVNQMLAPVLAKIRTDAERQELESVRPRLTQQVVRQMVETKILYLDFEREIEAKAKDKMNEIRQEIAKKMRDNFEKQLLSTREKVLTSTPEEIQDMAKRDPILPRLAILMKEHQIETLADLDQVLRRYGSSLEKQQRQFADFNLGRSNLSEKLKVKTEVSHLEMLNYYRDHADDFAVKARAKFEIISVRYDSFPNKQAAYAAIAQMGNEIYYGTPFAAVARKGSQEPNASKGGAYDWTTEKSLASEVVDRAIFSLEMNALSEILADEKSFHIVRVTDRQQAGFIPFTDAQVKIKELINQQRREVAYKECIETLRKKTVVWTIYDGEAAGTLATQPGAPGATQR</sequence>
<dbReference type="InterPro" id="IPR050245">
    <property type="entry name" value="PrsA_foldase"/>
</dbReference>
<evidence type="ECO:0000313" key="7">
    <source>
        <dbReference type="Proteomes" id="UP000315017"/>
    </source>
</evidence>
<feature type="domain" description="PpiC" evidence="5">
    <location>
        <begin position="340"/>
        <end position="439"/>
    </location>
</feature>
<dbReference type="Pfam" id="PF13616">
    <property type="entry name" value="Rotamase_3"/>
    <property type="match status" value="1"/>
</dbReference>
<evidence type="ECO:0000256" key="3">
    <source>
        <dbReference type="SAM" id="MobiDB-lite"/>
    </source>
</evidence>
<keyword evidence="1" id="KW-0697">Rotamase</keyword>
<dbReference type="GO" id="GO:0003755">
    <property type="term" value="F:peptidyl-prolyl cis-trans isomerase activity"/>
    <property type="evidence" value="ECO:0007669"/>
    <property type="project" value="UniProtKB-KW"/>
</dbReference>
<evidence type="ECO:0000256" key="2">
    <source>
        <dbReference type="SAM" id="Coils"/>
    </source>
</evidence>
<dbReference type="PANTHER" id="PTHR47245:SF2">
    <property type="entry name" value="PEPTIDYL-PROLYL CIS-TRANS ISOMERASE HP_0175-RELATED"/>
    <property type="match status" value="1"/>
</dbReference>
<dbReference type="InterPro" id="IPR046357">
    <property type="entry name" value="PPIase_dom_sf"/>
</dbReference>
<evidence type="ECO:0000259" key="5">
    <source>
        <dbReference type="PROSITE" id="PS50198"/>
    </source>
</evidence>
<dbReference type="RefSeq" id="WP_145090000.1">
    <property type="nucleotide sequence ID" value="NZ_CP036274.1"/>
</dbReference>